<accession>A0A7X5QQA7</accession>
<proteinExistence type="predicted"/>
<gene>
    <name evidence="1" type="ORF">C5470_20300</name>
</gene>
<comment type="caution">
    <text evidence="1">The sequence shown here is derived from an EMBL/GenBank/DDBJ whole genome shotgun (WGS) entry which is preliminary data.</text>
</comment>
<evidence type="ECO:0000313" key="2">
    <source>
        <dbReference type="Proteomes" id="UP000547931"/>
    </source>
</evidence>
<name>A0A7X5QQA7_9GAMM</name>
<dbReference type="RefSeq" id="WP_166291479.1">
    <property type="nucleotide sequence ID" value="NZ_CAWPIE010000040.1"/>
</dbReference>
<protein>
    <submittedName>
        <fullName evidence="1">Uncharacterized protein</fullName>
    </submittedName>
</protein>
<dbReference type="AlphaFoldDB" id="A0A7X5QQA7"/>
<sequence length="96" mass="11150">MKINFYRNGKTRTSITIPDALARTWASTRPNIQTESELTGALKMAIEAIHEPTGQSTFQQYVEKFLLSDIQEFISELQLEIERLKNYKVPNLIKYQ</sequence>
<reference evidence="1 2" key="1">
    <citation type="submission" date="2018-02" db="EMBL/GenBank/DDBJ databases">
        <authorList>
            <person name="Machado R.A."/>
        </authorList>
    </citation>
    <scope>NUCLEOTIDE SEQUENCE [LARGE SCALE GENOMIC DNA]</scope>
    <source>
        <strain evidence="1 2">DSM 23271</strain>
    </source>
</reference>
<organism evidence="1 2">
    <name type="scientific">Photorhabdus stackebrandtii</name>
    <dbReference type="NCBI Taxonomy" id="1123042"/>
    <lineage>
        <taxon>Bacteria</taxon>
        <taxon>Pseudomonadati</taxon>
        <taxon>Pseudomonadota</taxon>
        <taxon>Gammaproteobacteria</taxon>
        <taxon>Enterobacterales</taxon>
        <taxon>Morganellaceae</taxon>
        <taxon>Photorhabdus</taxon>
    </lineage>
</organism>
<dbReference type="Proteomes" id="UP000547931">
    <property type="component" value="Unassembled WGS sequence"/>
</dbReference>
<keyword evidence="2" id="KW-1185">Reference proteome</keyword>
<dbReference type="EMBL" id="PUJV01000040">
    <property type="protein sequence ID" value="NHB98563.1"/>
    <property type="molecule type" value="Genomic_DNA"/>
</dbReference>
<evidence type="ECO:0000313" key="1">
    <source>
        <dbReference type="EMBL" id="NHB98563.1"/>
    </source>
</evidence>